<organism evidence="4 5">
    <name type="scientific">Dyella marensis</name>
    <dbReference type="NCBI Taxonomy" id="500610"/>
    <lineage>
        <taxon>Bacteria</taxon>
        <taxon>Pseudomonadati</taxon>
        <taxon>Pseudomonadota</taxon>
        <taxon>Gammaproteobacteria</taxon>
        <taxon>Lysobacterales</taxon>
        <taxon>Rhodanobacteraceae</taxon>
        <taxon>Dyella</taxon>
    </lineage>
</organism>
<keyword evidence="2" id="KW-0326">Glycosidase</keyword>
<dbReference type="PROSITE" id="PS01095">
    <property type="entry name" value="GH18_1"/>
    <property type="match status" value="1"/>
</dbReference>
<keyword evidence="5" id="KW-1185">Reference proteome</keyword>
<dbReference type="InterPro" id="IPR001223">
    <property type="entry name" value="Glyco_hydro18_cat"/>
</dbReference>
<name>A0A1I2JA00_9GAMM</name>
<feature type="domain" description="GH18" evidence="3">
    <location>
        <begin position="89"/>
        <end position="352"/>
    </location>
</feature>
<dbReference type="RefSeq" id="WP_051548550.1">
    <property type="nucleotide sequence ID" value="NZ_FONH01000022.1"/>
</dbReference>
<dbReference type="GO" id="GO:0004553">
    <property type="term" value="F:hydrolase activity, hydrolyzing O-glycosyl compounds"/>
    <property type="evidence" value="ECO:0007669"/>
    <property type="project" value="InterPro"/>
</dbReference>
<dbReference type="GO" id="GO:0005975">
    <property type="term" value="P:carbohydrate metabolic process"/>
    <property type="evidence" value="ECO:0007669"/>
    <property type="project" value="InterPro"/>
</dbReference>
<dbReference type="AlphaFoldDB" id="A0A1I2JA00"/>
<gene>
    <name evidence="4" type="ORF">SAMN02799615_03916</name>
</gene>
<dbReference type="PROSITE" id="PS51910">
    <property type="entry name" value="GH18_2"/>
    <property type="match status" value="1"/>
</dbReference>
<evidence type="ECO:0000259" key="3">
    <source>
        <dbReference type="PROSITE" id="PS51910"/>
    </source>
</evidence>
<dbReference type="SUPFAM" id="SSF51445">
    <property type="entry name" value="(Trans)glycosidases"/>
    <property type="match status" value="1"/>
</dbReference>
<accession>A0A1I2JA00</accession>
<sequence>MPWIKTANAAQYEGADWSNYVKTVPNCTPAQAQLIAFQDPGISYFFYCRDHMVLTNGRSFKRGDAVFFNSTQAPWYGSAPQCDAYKRQCVAVAYASIGGVKAAADLTYNGAPALDAILFPANLNLKSTGLPNDTAWVDPNGAGPTMLRANPDIMRTLTGDDIAYAHAKGIAVLLTGLNNHDAAGWSEFPATAAGQADAQQFAAQCQYALSTYHVDGIDIDDEYSAGTSVQGSLAMVGHYVRQSIGKASFSKALFDDTDYFQPSYGGTSLGQELTWGWTMSYWMGPQDQLSLYQELMPNSHLLCGFQAGFYSPTTGDLQWMAQQGYAGVMVYNVGATDNQALLTTLLSGWPAS</sequence>
<keyword evidence="1" id="KW-0378">Hydrolase</keyword>
<protein>
    <recommendedName>
        <fullName evidence="3">GH18 domain-containing protein</fullName>
    </recommendedName>
</protein>
<evidence type="ECO:0000313" key="4">
    <source>
        <dbReference type="EMBL" id="SFF51129.1"/>
    </source>
</evidence>
<evidence type="ECO:0000256" key="1">
    <source>
        <dbReference type="ARBA" id="ARBA00022801"/>
    </source>
</evidence>
<dbReference type="InterPro" id="IPR017853">
    <property type="entry name" value="GH"/>
</dbReference>
<dbReference type="EMBL" id="FONH01000022">
    <property type="protein sequence ID" value="SFF51129.1"/>
    <property type="molecule type" value="Genomic_DNA"/>
</dbReference>
<dbReference type="Proteomes" id="UP000199477">
    <property type="component" value="Unassembled WGS sequence"/>
</dbReference>
<dbReference type="InterPro" id="IPR001579">
    <property type="entry name" value="Glyco_hydro_18_chit_AS"/>
</dbReference>
<dbReference type="STRING" id="500610.SAMN02799615_03916"/>
<evidence type="ECO:0000256" key="2">
    <source>
        <dbReference type="ARBA" id="ARBA00023295"/>
    </source>
</evidence>
<reference evidence="5" key="1">
    <citation type="submission" date="2016-10" db="EMBL/GenBank/DDBJ databases">
        <authorList>
            <person name="Varghese N."/>
            <person name="Submissions S."/>
        </authorList>
    </citation>
    <scope>NUCLEOTIDE SEQUENCE [LARGE SCALE GENOMIC DNA]</scope>
    <source>
        <strain evidence="5">UNC178MFTsu3.1</strain>
    </source>
</reference>
<proteinExistence type="predicted"/>
<evidence type="ECO:0000313" key="5">
    <source>
        <dbReference type="Proteomes" id="UP000199477"/>
    </source>
</evidence>
<dbReference type="Gene3D" id="3.20.20.80">
    <property type="entry name" value="Glycosidases"/>
    <property type="match status" value="1"/>
</dbReference>